<dbReference type="Proteomes" id="UP000412311">
    <property type="component" value="Unassembled WGS sequence"/>
</dbReference>
<dbReference type="PANTHER" id="PTHR23150">
    <property type="entry name" value="SULFATASE MODIFYING FACTOR 1, 2"/>
    <property type="match status" value="1"/>
</dbReference>
<accession>A0A5E7VQL2</accession>
<sequence>MNLKDLLVATALASINAAGVSELASAADKPSENEVCYGVAKAGHNDCADTRCFHSCSGMGTVDNDPSEWTMVPKGTCTQLGGVPHNQPLACSAHTAPVAATTDPQAGGVLFAQGNPARAIPACAACHGPEGDSQNSAYPKLTGQFAAYLDAQLRAFRDGSRASPIMGVAAKSLSDQEVADISQFLATRESVTPANRLRTEDLQAQLRPAGRVIGEPFSDCAKECPPLVAIPAGDFAMGSPTTETQRFGNEQQHPVNIPKAFAMAVTSVTFDQWRACVEDGGCDGYVPSDEGWGRGNRPVINVSPADARTYIQWLSAKTGKRYSLPSEAQWEYAARAGITTARWWGEAASRDYANYGPDDCPTQIRCGGFVAGQDKWLNTAPTASFAANRFGLYDMLGNVWQWTDDCWHQDYSGAPRDGSAWQESQCNQAVIRGGAWGNIPAFIRSASRAGYKVQGRTSNIGFRVVREL</sequence>
<dbReference type="InterPro" id="IPR036909">
    <property type="entry name" value="Cyt_c-like_dom_sf"/>
</dbReference>
<dbReference type="EC" id="1.14.99.-" evidence="6"/>
<evidence type="ECO:0000256" key="4">
    <source>
        <dbReference type="PROSITE-ProRule" id="PRU00433"/>
    </source>
</evidence>
<dbReference type="InterPro" id="IPR005532">
    <property type="entry name" value="SUMF_dom"/>
</dbReference>
<dbReference type="GO" id="GO:0020037">
    <property type="term" value="F:heme binding"/>
    <property type="evidence" value="ECO:0007669"/>
    <property type="project" value="InterPro"/>
</dbReference>
<dbReference type="PROSITE" id="PS51007">
    <property type="entry name" value="CYTC"/>
    <property type="match status" value="1"/>
</dbReference>
<dbReference type="Pfam" id="PF00034">
    <property type="entry name" value="Cytochrom_C"/>
    <property type="match status" value="1"/>
</dbReference>
<evidence type="ECO:0000256" key="1">
    <source>
        <dbReference type="ARBA" id="ARBA00022617"/>
    </source>
</evidence>
<dbReference type="SUPFAM" id="SSF56436">
    <property type="entry name" value="C-type lectin-like"/>
    <property type="match status" value="1"/>
</dbReference>
<name>A0A5E7VQL2_PSEFL</name>
<dbReference type="GO" id="GO:0046872">
    <property type="term" value="F:metal ion binding"/>
    <property type="evidence" value="ECO:0007669"/>
    <property type="project" value="UniProtKB-KW"/>
</dbReference>
<dbReference type="Gene3D" id="1.10.760.10">
    <property type="entry name" value="Cytochrome c-like domain"/>
    <property type="match status" value="1"/>
</dbReference>
<keyword evidence="3 4" id="KW-0408">Iron</keyword>
<evidence type="ECO:0000256" key="2">
    <source>
        <dbReference type="ARBA" id="ARBA00022723"/>
    </source>
</evidence>
<reference evidence="6 7" key="1">
    <citation type="submission" date="2019-09" db="EMBL/GenBank/DDBJ databases">
        <authorList>
            <person name="Chandra G."/>
            <person name="Truman W A."/>
        </authorList>
    </citation>
    <scope>NUCLEOTIDE SEQUENCE [LARGE SCALE GENOMIC DNA]</scope>
    <source>
        <strain evidence="6">PS925</strain>
    </source>
</reference>
<keyword evidence="6" id="KW-0560">Oxidoreductase</keyword>
<dbReference type="InterPro" id="IPR018740">
    <property type="entry name" value="DUF2282_membr"/>
</dbReference>
<dbReference type="InterPro" id="IPR042095">
    <property type="entry name" value="SUMF_sf"/>
</dbReference>
<protein>
    <submittedName>
        <fullName evidence="6">Hercynine oxygenase</fullName>
        <ecNumber evidence="6">1.14.99.-</ecNumber>
    </submittedName>
</protein>
<dbReference type="InterPro" id="IPR016187">
    <property type="entry name" value="CTDL_fold"/>
</dbReference>
<dbReference type="AlphaFoldDB" id="A0A5E7VQL2"/>
<keyword evidence="1 4" id="KW-0349">Heme</keyword>
<proteinExistence type="predicted"/>
<dbReference type="InterPro" id="IPR009056">
    <property type="entry name" value="Cyt_c-like_dom"/>
</dbReference>
<dbReference type="PANTHER" id="PTHR23150:SF35">
    <property type="entry name" value="BLL6746 PROTEIN"/>
    <property type="match status" value="1"/>
</dbReference>
<dbReference type="EMBL" id="CABVJG010000025">
    <property type="protein sequence ID" value="VVQ25000.1"/>
    <property type="molecule type" value="Genomic_DNA"/>
</dbReference>
<evidence type="ECO:0000313" key="7">
    <source>
        <dbReference type="Proteomes" id="UP000412311"/>
    </source>
</evidence>
<gene>
    <name evidence="6" type="primary">egtB</name>
    <name evidence="6" type="ORF">PS925_05640</name>
</gene>
<dbReference type="Pfam" id="PF03781">
    <property type="entry name" value="FGE-sulfatase"/>
    <property type="match status" value="1"/>
</dbReference>
<evidence type="ECO:0000256" key="3">
    <source>
        <dbReference type="ARBA" id="ARBA00023004"/>
    </source>
</evidence>
<dbReference type="Gene3D" id="3.90.1580.10">
    <property type="entry name" value="paralog of FGE (formylglycine-generating enzyme)"/>
    <property type="match status" value="1"/>
</dbReference>
<feature type="domain" description="Cytochrome c" evidence="5">
    <location>
        <begin position="102"/>
        <end position="189"/>
    </location>
</feature>
<organism evidence="6 7">
    <name type="scientific">Pseudomonas fluorescens</name>
    <dbReference type="NCBI Taxonomy" id="294"/>
    <lineage>
        <taxon>Bacteria</taxon>
        <taxon>Pseudomonadati</taxon>
        <taxon>Pseudomonadota</taxon>
        <taxon>Gammaproteobacteria</taxon>
        <taxon>Pseudomonadales</taxon>
        <taxon>Pseudomonadaceae</taxon>
        <taxon>Pseudomonas</taxon>
    </lineage>
</organism>
<dbReference type="GO" id="GO:0009055">
    <property type="term" value="F:electron transfer activity"/>
    <property type="evidence" value="ECO:0007669"/>
    <property type="project" value="InterPro"/>
</dbReference>
<evidence type="ECO:0000313" key="6">
    <source>
        <dbReference type="EMBL" id="VVQ25000.1"/>
    </source>
</evidence>
<dbReference type="Pfam" id="PF10048">
    <property type="entry name" value="DUF2282"/>
    <property type="match status" value="1"/>
</dbReference>
<dbReference type="RefSeq" id="WP_150795563.1">
    <property type="nucleotide sequence ID" value="NZ_CABVJG010000025.1"/>
</dbReference>
<evidence type="ECO:0000259" key="5">
    <source>
        <dbReference type="PROSITE" id="PS51007"/>
    </source>
</evidence>
<dbReference type="SUPFAM" id="SSF46626">
    <property type="entry name" value="Cytochrome c"/>
    <property type="match status" value="1"/>
</dbReference>
<dbReference type="InterPro" id="IPR051043">
    <property type="entry name" value="Sulfatase_Mod_Factor_Kinase"/>
</dbReference>
<keyword evidence="2 4" id="KW-0479">Metal-binding</keyword>
<dbReference type="GO" id="GO:0120147">
    <property type="term" value="F:formylglycine-generating oxidase activity"/>
    <property type="evidence" value="ECO:0007669"/>
    <property type="project" value="TreeGrafter"/>
</dbReference>